<evidence type="ECO:0000313" key="3">
    <source>
        <dbReference type="Proteomes" id="UP000800093"/>
    </source>
</evidence>
<organism evidence="2 3">
    <name type="scientific">Lojkania enalia</name>
    <dbReference type="NCBI Taxonomy" id="147567"/>
    <lineage>
        <taxon>Eukaryota</taxon>
        <taxon>Fungi</taxon>
        <taxon>Dikarya</taxon>
        <taxon>Ascomycota</taxon>
        <taxon>Pezizomycotina</taxon>
        <taxon>Dothideomycetes</taxon>
        <taxon>Pleosporomycetidae</taxon>
        <taxon>Pleosporales</taxon>
        <taxon>Pleosporales incertae sedis</taxon>
        <taxon>Lojkania</taxon>
    </lineage>
</organism>
<feature type="region of interest" description="Disordered" evidence="1">
    <location>
        <begin position="100"/>
        <end position="129"/>
    </location>
</feature>
<dbReference type="Pfam" id="PF12824">
    <property type="entry name" value="MRP-L20"/>
    <property type="match status" value="1"/>
</dbReference>
<name>A0A9P4JWE6_9PLEO</name>
<dbReference type="GO" id="GO:0003735">
    <property type="term" value="F:structural constituent of ribosome"/>
    <property type="evidence" value="ECO:0007669"/>
    <property type="project" value="TreeGrafter"/>
</dbReference>
<comment type="caution">
    <text evidence="2">The sequence shown here is derived from an EMBL/GenBank/DDBJ whole genome shotgun (WGS) entry which is preliminary data.</text>
</comment>
<feature type="compositionally biased region" description="Pro residues" evidence="1">
    <location>
        <begin position="117"/>
        <end position="129"/>
    </location>
</feature>
<sequence>MSTCKTAIRISAKAPRITILPLIQRRHESSARRHKKLLHLPQAPSYAPDRSAPSLIFNPPSSSPNVYHTPLKFLPKDDKRRTLYQTALNLSTHAALRRSTSAIATSGTPLTTSSHLPPRPSATLPPPVRAPYEKKYHLADKEIEEIRRLRLSDPDKWTRARLAEKFGCSQFFVGLVVKSHEKAERVEAEHERMRTRWGARRRAAREDRSRRKEMWGRDE</sequence>
<proteinExistence type="predicted"/>
<feature type="compositionally biased region" description="Polar residues" evidence="1">
    <location>
        <begin position="100"/>
        <end position="115"/>
    </location>
</feature>
<evidence type="ECO:0000313" key="2">
    <source>
        <dbReference type="EMBL" id="KAF2257746.1"/>
    </source>
</evidence>
<dbReference type="InterPro" id="IPR024388">
    <property type="entry name" value="Ribosomal_mL58"/>
</dbReference>
<dbReference type="EMBL" id="ML986848">
    <property type="protein sequence ID" value="KAF2257746.1"/>
    <property type="molecule type" value="Genomic_DNA"/>
</dbReference>
<evidence type="ECO:0008006" key="4">
    <source>
        <dbReference type="Google" id="ProtNLM"/>
    </source>
</evidence>
<dbReference type="PANTHER" id="PTHR28266:SF1">
    <property type="entry name" value="LARGE RIBOSOMAL SUBUNIT PROTEIN ML58"/>
    <property type="match status" value="1"/>
</dbReference>
<dbReference type="PANTHER" id="PTHR28266">
    <property type="entry name" value="54S RIBOSOMAL PROTEIN L20, MITOCHONDRIAL"/>
    <property type="match status" value="1"/>
</dbReference>
<feature type="compositionally biased region" description="Basic and acidic residues" evidence="1">
    <location>
        <begin position="204"/>
        <end position="219"/>
    </location>
</feature>
<dbReference type="Proteomes" id="UP000800093">
    <property type="component" value="Unassembled WGS sequence"/>
</dbReference>
<accession>A0A9P4JWE6</accession>
<dbReference type="GO" id="GO:0005762">
    <property type="term" value="C:mitochondrial large ribosomal subunit"/>
    <property type="evidence" value="ECO:0007669"/>
    <property type="project" value="TreeGrafter"/>
</dbReference>
<evidence type="ECO:0000256" key="1">
    <source>
        <dbReference type="SAM" id="MobiDB-lite"/>
    </source>
</evidence>
<keyword evidence="3" id="KW-1185">Reference proteome</keyword>
<dbReference type="OrthoDB" id="6021263at2759"/>
<reference evidence="3" key="1">
    <citation type="journal article" date="2020" name="Stud. Mycol.">
        <title>101 Dothideomycetes genomes: A test case for predicting lifestyles and emergence of pathogens.</title>
        <authorList>
            <person name="Haridas S."/>
            <person name="Albert R."/>
            <person name="Binder M."/>
            <person name="Bloem J."/>
            <person name="LaButti K."/>
            <person name="Salamov A."/>
            <person name="Andreopoulos B."/>
            <person name="Baker S."/>
            <person name="Barry K."/>
            <person name="Bills G."/>
            <person name="Bluhm B."/>
            <person name="Cannon C."/>
            <person name="Castanera R."/>
            <person name="Culley D."/>
            <person name="Daum C."/>
            <person name="Ezra D."/>
            <person name="Gonzalez J."/>
            <person name="Henrissat B."/>
            <person name="Kuo A."/>
            <person name="Liang C."/>
            <person name="Lipzen A."/>
            <person name="Lutzoni F."/>
            <person name="Magnuson J."/>
            <person name="Mondo S."/>
            <person name="Nolan M."/>
            <person name="Ohm R."/>
            <person name="Pangilinan J."/>
            <person name="Park H.-J."/>
            <person name="Ramirez L."/>
            <person name="Alfaro M."/>
            <person name="Sun H."/>
            <person name="Tritt A."/>
            <person name="Yoshinaga Y."/>
            <person name="Zwiers L.-H."/>
            <person name="Turgeon B."/>
            <person name="Goodwin S."/>
            <person name="Spatafora J."/>
            <person name="Crous P."/>
            <person name="Grigoriev I."/>
        </authorList>
    </citation>
    <scope>NUCLEOTIDE SEQUENCE [LARGE SCALE GENOMIC DNA]</scope>
    <source>
        <strain evidence="3">CBS 304.66</strain>
    </source>
</reference>
<gene>
    <name evidence="2" type="ORF">CC78DRAFT_538303</name>
</gene>
<protein>
    <recommendedName>
        <fullName evidence="4">60S ribosomal protein L20</fullName>
    </recommendedName>
</protein>
<dbReference type="AlphaFoldDB" id="A0A9P4JWE6"/>
<feature type="region of interest" description="Disordered" evidence="1">
    <location>
        <begin position="187"/>
        <end position="219"/>
    </location>
</feature>